<dbReference type="InterPro" id="IPR015422">
    <property type="entry name" value="PyrdxlP-dep_Trfase_small"/>
</dbReference>
<dbReference type="Gene3D" id="3.90.1150.10">
    <property type="entry name" value="Aspartate Aminotransferase, domain 1"/>
    <property type="match status" value="1"/>
</dbReference>
<gene>
    <name evidence="3" type="ORF">OSR52_01135</name>
</gene>
<organism evidence="3 4">
    <name type="scientific">Galbibacter pacificus</name>
    <dbReference type="NCBI Taxonomy" id="2996052"/>
    <lineage>
        <taxon>Bacteria</taxon>
        <taxon>Pseudomonadati</taxon>
        <taxon>Bacteroidota</taxon>
        <taxon>Flavobacteriia</taxon>
        <taxon>Flavobacteriales</taxon>
        <taxon>Flavobacteriaceae</taxon>
        <taxon>Galbibacter</taxon>
    </lineage>
</organism>
<dbReference type="Pfam" id="PF00266">
    <property type="entry name" value="Aminotran_5"/>
    <property type="match status" value="1"/>
</dbReference>
<dbReference type="PANTHER" id="PTHR43586">
    <property type="entry name" value="CYSTEINE DESULFURASE"/>
    <property type="match status" value="1"/>
</dbReference>
<reference evidence="3" key="1">
    <citation type="submission" date="2022-11" db="EMBL/GenBank/DDBJ databases">
        <title>High-quality draft genome sequence of Galbibacter sp. strain CMA-7.</title>
        <authorList>
            <person name="Wei L."/>
            <person name="Dong C."/>
            <person name="Shao Z."/>
        </authorList>
    </citation>
    <scope>NUCLEOTIDE SEQUENCE</scope>
    <source>
        <strain evidence="3">CMA-7</strain>
    </source>
</reference>
<name>A0ABT6FMN9_9FLAO</name>
<sequence length="361" mass="40992">MTIEQFSKGFPVINQYTYVNTAASGLMYESLMEWRQEHDIDFLIGGSRFRESAGEQIEDIRAQVAGFFNASTPNTVLTPNFSFALKTFVNGIDKNQNILLLEDDYPSLNWPFVSSGFKNVSYVTVNPDMEENIREAFKKLKPDIFAFSVVQYLSGVKIDLKFIKSLKKEYPEVLFIADGTQYSGMFDFSFKDSEIDIYGGSGYKWLLSGYGNGYMLFDDAVKDKIYPKSFEFEPQKEPFLHGVNHIRAHFEPGHLDTLNFGSLAFSMQLFNEVGIATIEKHTKSISAYAMQKFKELNLLTETVAGQKEHSSIFNLQIDKKKQAALKSRNVTFSLRGSGARVSFHLYNTKADIDKIASILKH</sequence>
<evidence type="ECO:0000313" key="3">
    <source>
        <dbReference type="EMBL" id="MDG3584452.1"/>
    </source>
</evidence>
<proteinExistence type="predicted"/>
<dbReference type="RefSeq" id="WP_277898215.1">
    <property type="nucleotide sequence ID" value="NZ_JAPMUA010000001.1"/>
</dbReference>
<dbReference type="InterPro" id="IPR015424">
    <property type="entry name" value="PyrdxlP-dep_Trfase"/>
</dbReference>
<dbReference type="Proteomes" id="UP001153642">
    <property type="component" value="Unassembled WGS sequence"/>
</dbReference>
<dbReference type="InterPro" id="IPR015421">
    <property type="entry name" value="PyrdxlP-dep_Trfase_major"/>
</dbReference>
<accession>A0ABT6FMN9</accession>
<keyword evidence="4" id="KW-1185">Reference proteome</keyword>
<protein>
    <submittedName>
        <fullName evidence="3">Aminotransferase class V-fold PLP-dependent enzyme</fullName>
    </submittedName>
</protein>
<feature type="domain" description="Aminotransferase class V" evidence="2">
    <location>
        <begin position="47"/>
        <end position="354"/>
    </location>
</feature>
<evidence type="ECO:0000256" key="1">
    <source>
        <dbReference type="ARBA" id="ARBA00022898"/>
    </source>
</evidence>
<keyword evidence="3" id="KW-0808">Transferase</keyword>
<dbReference type="PANTHER" id="PTHR43586:SF15">
    <property type="entry name" value="BLR3095 PROTEIN"/>
    <property type="match status" value="1"/>
</dbReference>
<evidence type="ECO:0000259" key="2">
    <source>
        <dbReference type="Pfam" id="PF00266"/>
    </source>
</evidence>
<dbReference type="EMBL" id="JAPMUA010000001">
    <property type="protein sequence ID" value="MDG3584452.1"/>
    <property type="molecule type" value="Genomic_DNA"/>
</dbReference>
<dbReference type="GO" id="GO:0008483">
    <property type="term" value="F:transaminase activity"/>
    <property type="evidence" value="ECO:0007669"/>
    <property type="project" value="UniProtKB-KW"/>
</dbReference>
<keyword evidence="1" id="KW-0663">Pyridoxal phosphate</keyword>
<keyword evidence="3" id="KW-0032">Aminotransferase</keyword>
<evidence type="ECO:0000313" key="4">
    <source>
        <dbReference type="Proteomes" id="UP001153642"/>
    </source>
</evidence>
<comment type="caution">
    <text evidence="3">The sequence shown here is derived from an EMBL/GenBank/DDBJ whole genome shotgun (WGS) entry which is preliminary data.</text>
</comment>
<dbReference type="SUPFAM" id="SSF53383">
    <property type="entry name" value="PLP-dependent transferases"/>
    <property type="match status" value="1"/>
</dbReference>
<dbReference type="Gene3D" id="3.40.640.10">
    <property type="entry name" value="Type I PLP-dependent aspartate aminotransferase-like (Major domain)"/>
    <property type="match status" value="1"/>
</dbReference>
<dbReference type="InterPro" id="IPR000192">
    <property type="entry name" value="Aminotrans_V_dom"/>
</dbReference>